<gene>
    <name evidence="1" type="ORF">VB776_12915</name>
</gene>
<evidence type="ECO:0000313" key="1">
    <source>
        <dbReference type="EMBL" id="MEA5403821.1"/>
    </source>
</evidence>
<protein>
    <submittedName>
        <fullName evidence="1">Uncharacterized protein</fullName>
    </submittedName>
</protein>
<sequence>MKTKSLLIAVFSLLTIFIGLSSFIRQTSDVPQGRTEEYAIVDIIQLGKRKMIRVTKGSEPSTETEWKKLDTDTRDDYTPVIKVLNKLNEEGYELLNASLAYTSVGGGSTLLTGEPRHTFMMVKKLK</sequence>
<keyword evidence="2" id="KW-1185">Reference proteome</keyword>
<proteinExistence type="predicted"/>
<comment type="caution">
    <text evidence="1">The sequence shown here is derived from an EMBL/GenBank/DDBJ whole genome shotgun (WGS) entry which is preliminary data.</text>
</comment>
<dbReference type="RefSeq" id="WP_323330289.1">
    <property type="nucleotide sequence ID" value="NZ_JAYGIL010000014.1"/>
</dbReference>
<dbReference type="Proteomes" id="UP001303899">
    <property type="component" value="Unassembled WGS sequence"/>
</dbReference>
<organism evidence="1 2">
    <name type="scientific">Arcicella gelida</name>
    <dbReference type="NCBI Taxonomy" id="2984195"/>
    <lineage>
        <taxon>Bacteria</taxon>
        <taxon>Pseudomonadati</taxon>
        <taxon>Bacteroidota</taxon>
        <taxon>Cytophagia</taxon>
        <taxon>Cytophagales</taxon>
        <taxon>Flectobacillaceae</taxon>
        <taxon>Arcicella</taxon>
    </lineage>
</organism>
<accession>A0ABU5S5U5</accession>
<evidence type="ECO:0000313" key="2">
    <source>
        <dbReference type="Proteomes" id="UP001303899"/>
    </source>
</evidence>
<name>A0ABU5S5U5_9BACT</name>
<dbReference type="EMBL" id="JAYGIL010000014">
    <property type="protein sequence ID" value="MEA5403821.1"/>
    <property type="molecule type" value="Genomic_DNA"/>
</dbReference>
<reference evidence="1 2" key="1">
    <citation type="submission" date="2023-12" db="EMBL/GenBank/DDBJ databases">
        <title>Novel species of the genus Arcicella isolated from rivers.</title>
        <authorList>
            <person name="Lu H."/>
        </authorList>
    </citation>
    <scope>NUCLEOTIDE SEQUENCE [LARGE SCALE GENOMIC DNA]</scope>
    <source>
        <strain evidence="1 2">DC2W</strain>
    </source>
</reference>